<accession>A0AAE0WD96</accession>
<dbReference type="Proteomes" id="UP001195483">
    <property type="component" value="Unassembled WGS sequence"/>
</dbReference>
<keyword evidence="1" id="KW-0732">Signal</keyword>
<sequence>MLPLSHVIIPFLFITSSVLGFERSDLGGILGNAGYLNGGGIFPGGLLGGTGLFGRRAGLLGGGHVWGRDLIGPIGGVFPQFGMTGDIDREGGILRDRDFGGVGLGGAGDIGDGFL</sequence>
<reference evidence="2" key="2">
    <citation type="journal article" date="2021" name="Genome Biol. Evol.">
        <title>Developing a high-quality reference genome for a parasitic bivalve with doubly uniparental inheritance (Bivalvia: Unionida).</title>
        <authorList>
            <person name="Smith C.H."/>
        </authorList>
    </citation>
    <scope>NUCLEOTIDE SEQUENCE</scope>
    <source>
        <strain evidence="2">CHS0354</strain>
        <tissue evidence="2">Mantle</tissue>
    </source>
</reference>
<organism evidence="2 3">
    <name type="scientific">Potamilus streckersoni</name>
    <dbReference type="NCBI Taxonomy" id="2493646"/>
    <lineage>
        <taxon>Eukaryota</taxon>
        <taxon>Metazoa</taxon>
        <taxon>Spiralia</taxon>
        <taxon>Lophotrochozoa</taxon>
        <taxon>Mollusca</taxon>
        <taxon>Bivalvia</taxon>
        <taxon>Autobranchia</taxon>
        <taxon>Heteroconchia</taxon>
        <taxon>Palaeoheterodonta</taxon>
        <taxon>Unionida</taxon>
        <taxon>Unionoidea</taxon>
        <taxon>Unionidae</taxon>
        <taxon>Ambleminae</taxon>
        <taxon>Lampsilini</taxon>
        <taxon>Potamilus</taxon>
    </lineage>
</organism>
<feature type="signal peptide" evidence="1">
    <location>
        <begin position="1"/>
        <end position="20"/>
    </location>
</feature>
<name>A0AAE0WD96_9BIVA</name>
<proteinExistence type="predicted"/>
<protein>
    <recommendedName>
        <fullName evidence="4">Glycine-rich protein</fullName>
    </recommendedName>
</protein>
<evidence type="ECO:0000256" key="1">
    <source>
        <dbReference type="SAM" id="SignalP"/>
    </source>
</evidence>
<evidence type="ECO:0000313" key="2">
    <source>
        <dbReference type="EMBL" id="KAK3611068.1"/>
    </source>
</evidence>
<evidence type="ECO:0000313" key="3">
    <source>
        <dbReference type="Proteomes" id="UP001195483"/>
    </source>
</evidence>
<feature type="chain" id="PRO_5041969995" description="Glycine-rich protein" evidence="1">
    <location>
        <begin position="21"/>
        <end position="115"/>
    </location>
</feature>
<keyword evidence="3" id="KW-1185">Reference proteome</keyword>
<dbReference type="EMBL" id="JAEAOA010001707">
    <property type="protein sequence ID" value="KAK3611068.1"/>
    <property type="molecule type" value="Genomic_DNA"/>
</dbReference>
<gene>
    <name evidence="2" type="ORF">CHS0354_028551</name>
</gene>
<comment type="caution">
    <text evidence="2">The sequence shown here is derived from an EMBL/GenBank/DDBJ whole genome shotgun (WGS) entry which is preliminary data.</text>
</comment>
<reference evidence="2" key="3">
    <citation type="submission" date="2023-05" db="EMBL/GenBank/DDBJ databases">
        <authorList>
            <person name="Smith C.H."/>
        </authorList>
    </citation>
    <scope>NUCLEOTIDE SEQUENCE</scope>
    <source>
        <strain evidence="2">CHS0354</strain>
        <tissue evidence="2">Mantle</tissue>
    </source>
</reference>
<dbReference type="AlphaFoldDB" id="A0AAE0WD96"/>
<evidence type="ECO:0008006" key="4">
    <source>
        <dbReference type="Google" id="ProtNLM"/>
    </source>
</evidence>
<reference evidence="2" key="1">
    <citation type="journal article" date="2021" name="Genome Biol. Evol.">
        <title>A High-Quality Reference Genome for a Parasitic Bivalve with Doubly Uniparental Inheritance (Bivalvia: Unionida).</title>
        <authorList>
            <person name="Smith C.H."/>
        </authorList>
    </citation>
    <scope>NUCLEOTIDE SEQUENCE</scope>
    <source>
        <strain evidence="2">CHS0354</strain>
    </source>
</reference>